<evidence type="ECO:0000313" key="10">
    <source>
        <dbReference type="EMBL" id="PWF99677.1"/>
    </source>
</evidence>
<evidence type="ECO:0000259" key="7">
    <source>
        <dbReference type="Pfam" id="PF00703"/>
    </source>
</evidence>
<dbReference type="PANTHER" id="PTHR46323:SF2">
    <property type="entry name" value="BETA-GALACTOSIDASE"/>
    <property type="match status" value="1"/>
</dbReference>
<name>A0A2V1MYW4_9LACO</name>
<dbReference type="GO" id="GO:0005990">
    <property type="term" value="P:lactose catabolic process"/>
    <property type="evidence" value="ECO:0007669"/>
    <property type="project" value="TreeGrafter"/>
</dbReference>
<keyword evidence="11" id="KW-1185">Reference proteome</keyword>
<dbReference type="Gene3D" id="3.20.20.80">
    <property type="entry name" value="Glycosidases"/>
    <property type="match status" value="1"/>
</dbReference>
<dbReference type="InterPro" id="IPR006103">
    <property type="entry name" value="Glyco_hydro_2_cat"/>
</dbReference>
<dbReference type="PROSITE" id="PS00719">
    <property type="entry name" value="GLYCOSYL_HYDROL_F2_1"/>
    <property type="match status" value="1"/>
</dbReference>
<evidence type="ECO:0000256" key="1">
    <source>
        <dbReference type="ARBA" id="ARBA00001412"/>
    </source>
</evidence>
<protein>
    <recommendedName>
        <fullName evidence="3">beta-galactosidase</fullName>
        <ecNumber evidence="3">3.2.1.23</ecNumber>
    </recommendedName>
</protein>
<reference evidence="10 11" key="1">
    <citation type="journal article" date="2018" name="Int. J. Syst. Evol. Microbiol.">
        <title>Lactobacillus bambusae sp. nov., isolated from a traditional fermented Ma-bamboo shoots of Taiwan.</title>
        <authorList>
            <person name="Wang L.-T."/>
        </authorList>
    </citation>
    <scope>NUCLEOTIDE SEQUENCE [LARGE SCALE GENOMIC DNA]</scope>
    <source>
        <strain evidence="10 11">BS-W1</strain>
    </source>
</reference>
<dbReference type="PRINTS" id="PR00132">
    <property type="entry name" value="GLHYDRLASE2"/>
</dbReference>
<dbReference type="GO" id="GO:0004565">
    <property type="term" value="F:beta-galactosidase activity"/>
    <property type="evidence" value="ECO:0007669"/>
    <property type="project" value="UniProtKB-EC"/>
</dbReference>
<gene>
    <name evidence="10" type="ORF">DCM90_07630</name>
</gene>
<dbReference type="OrthoDB" id="9762066at2"/>
<evidence type="ECO:0000256" key="4">
    <source>
        <dbReference type="ARBA" id="ARBA00022801"/>
    </source>
</evidence>
<evidence type="ECO:0000259" key="8">
    <source>
        <dbReference type="Pfam" id="PF02836"/>
    </source>
</evidence>
<dbReference type="RefSeq" id="WP_109250778.1">
    <property type="nucleotide sequence ID" value="NZ_QCXQ01000005.1"/>
</dbReference>
<evidence type="ECO:0000256" key="5">
    <source>
        <dbReference type="ARBA" id="ARBA00023295"/>
    </source>
</evidence>
<dbReference type="AlphaFoldDB" id="A0A2V1MYW4"/>
<comment type="catalytic activity">
    <reaction evidence="1">
        <text>Hydrolysis of terminal non-reducing beta-D-galactose residues in beta-D-galactosides.</text>
        <dbReference type="EC" id="3.2.1.23"/>
    </reaction>
</comment>
<dbReference type="Proteomes" id="UP000245080">
    <property type="component" value="Unassembled WGS sequence"/>
</dbReference>
<dbReference type="InterPro" id="IPR036156">
    <property type="entry name" value="Beta-gal/glucu_dom_sf"/>
</dbReference>
<dbReference type="SUPFAM" id="SSF49785">
    <property type="entry name" value="Galactose-binding domain-like"/>
    <property type="match status" value="1"/>
</dbReference>
<evidence type="ECO:0000256" key="3">
    <source>
        <dbReference type="ARBA" id="ARBA00012756"/>
    </source>
</evidence>
<organism evidence="10 11">
    <name type="scientific">Levilactobacillus bambusae</name>
    <dbReference type="NCBI Taxonomy" id="2024736"/>
    <lineage>
        <taxon>Bacteria</taxon>
        <taxon>Bacillati</taxon>
        <taxon>Bacillota</taxon>
        <taxon>Bacilli</taxon>
        <taxon>Lactobacillales</taxon>
        <taxon>Lactobacillaceae</taxon>
        <taxon>Levilactobacillus</taxon>
    </lineage>
</organism>
<dbReference type="Gene3D" id="2.60.40.10">
    <property type="entry name" value="Immunoglobulins"/>
    <property type="match status" value="1"/>
</dbReference>
<evidence type="ECO:0000256" key="6">
    <source>
        <dbReference type="RuleBase" id="RU361154"/>
    </source>
</evidence>
<dbReference type="SUPFAM" id="SSF51445">
    <property type="entry name" value="(Trans)glycosidases"/>
    <property type="match status" value="1"/>
</dbReference>
<proteinExistence type="inferred from homology"/>
<dbReference type="PANTHER" id="PTHR46323">
    <property type="entry name" value="BETA-GALACTOSIDASE"/>
    <property type="match status" value="1"/>
</dbReference>
<dbReference type="InterPro" id="IPR017853">
    <property type="entry name" value="GH"/>
</dbReference>
<feature type="domain" description="Glycosyl hydrolases family 2 sugar binding" evidence="9">
    <location>
        <begin position="42"/>
        <end position="227"/>
    </location>
</feature>
<dbReference type="InterPro" id="IPR013783">
    <property type="entry name" value="Ig-like_fold"/>
</dbReference>
<dbReference type="InterPro" id="IPR008979">
    <property type="entry name" value="Galactose-bd-like_sf"/>
</dbReference>
<dbReference type="InterPro" id="IPR050347">
    <property type="entry name" value="Bact_Beta-galactosidase"/>
</dbReference>
<dbReference type="EC" id="3.2.1.23" evidence="3"/>
<dbReference type="InterPro" id="IPR023230">
    <property type="entry name" value="Glyco_hydro_2_CS"/>
</dbReference>
<comment type="similarity">
    <text evidence="2 6">Belongs to the glycosyl hydrolase 2 family.</text>
</comment>
<dbReference type="Pfam" id="PF00703">
    <property type="entry name" value="Glyco_hydro_2"/>
    <property type="match status" value="1"/>
</dbReference>
<dbReference type="InterPro" id="IPR006104">
    <property type="entry name" value="Glyco_hydro_2_N"/>
</dbReference>
<keyword evidence="5 6" id="KW-0326">Glycosidase</keyword>
<keyword evidence="4 6" id="KW-0378">Hydrolase</keyword>
<dbReference type="InterPro" id="IPR023232">
    <property type="entry name" value="Glyco_hydro_2_AS"/>
</dbReference>
<dbReference type="InterPro" id="IPR006101">
    <property type="entry name" value="Glyco_hydro_2"/>
</dbReference>
<comment type="caution">
    <text evidence="10">The sequence shown here is derived from an EMBL/GenBank/DDBJ whole genome shotgun (WGS) entry which is preliminary data.</text>
</comment>
<evidence type="ECO:0000259" key="9">
    <source>
        <dbReference type="Pfam" id="PF02837"/>
    </source>
</evidence>
<dbReference type="PROSITE" id="PS00608">
    <property type="entry name" value="GLYCOSYL_HYDROL_F2_2"/>
    <property type="match status" value="1"/>
</dbReference>
<dbReference type="GO" id="GO:0009341">
    <property type="term" value="C:beta-galactosidase complex"/>
    <property type="evidence" value="ECO:0007669"/>
    <property type="project" value="TreeGrafter"/>
</dbReference>
<feature type="domain" description="Glycoside hydrolase family 2 immunoglobulin-like beta-sandwich" evidence="7">
    <location>
        <begin position="230"/>
        <end position="334"/>
    </location>
</feature>
<dbReference type="Pfam" id="PF02837">
    <property type="entry name" value="Glyco_hydro_2_N"/>
    <property type="match status" value="1"/>
</dbReference>
<dbReference type="Pfam" id="PF02836">
    <property type="entry name" value="Glyco_hydro_2_C"/>
    <property type="match status" value="1"/>
</dbReference>
<dbReference type="Gene3D" id="2.60.120.260">
    <property type="entry name" value="Galactose-binding domain-like"/>
    <property type="match status" value="1"/>
</dbReference>
<evidence type="ECO:0000313" key="11">
    <source>
        <dbReference type="Proteomes" id="UP000245080"/>
    </source>
</evidence>
<evidence type="ECO:0000256" key="2">
    <source>
        <dbReference type="ARBA" id="ARBA00007401"/>
    </source>
</evidence>
<feature type="domain" description="Glycoside hydrolase family 2 catalytic" evidence="8">
    <location>
        <begin position="336"/>
        <end position="628"/>
    </location>
</feature>
<dbReference type="SUPFAM" id="SSF49303">
    <property type="entry name" value="beta-Galactosidase/glucuronidase domain"/>
    <property type="match status" value="1"/>
</dbReference>
<dbReference type="InterPro" id="IPR006102">
    <property type="entry name" value="Ig-like_GH2"/>
</dbReference>
<sequence>MKPDIHWLDDPEVFRVNQLPAHSDHPFYGNYDELLHKKSRYIQSLDGEWAFNFAATPADRDREFYQPDFDAQQYDTIAVPGHIELNDYGQIQYINTLYPWEGKQFRRPAYSMGQDRPETGTFSDGEDNSVGMYRKTFTLNESLQNQRVIIQFLGVERAMYVWLNGHFIGYAEDSFTPSEFDLTPYLTSGENLLAVAVFKHSTASYLEDQDMFRFSGIFRSVNLIAKPELHLEDLTIRPIPDENLESGNLNLTLNLSAATAPLSGSVTVTVFDHAGHAWVHQTVEAHETVTFTDLPFDQIHLWDHHHPYLYQLQIQLLDAAGNLMEVIPYRFGFRRVEIKDHVLLLNNDRLVLNGVNRHEWNDQTGRAITLADMRADMQTFHDNHINAVRTCHYPDQIPWYDMCDDEGIYMMAETNLETHGTWQKMGAVEPSYNVPGSLPQWQAAVLDRAKSNYETFKNHTAILFWSLGNESYAGEDIQAMNTYYKTVDPDRLTHYEGVCRNRKYTATISDVESMMYAAPKDIANYLEKDPQKPFLNCEFMHDMGNSLGGLADYMNLIQAYPSYAGGFIWDFIDQALLVPDEITKQPVLRYGGDFDDRHSDYEFSGDGLLFADRTPKPAMQEVRYEYGQFD</sequence>
<accession>A0A2V1MYW4</accession>
<dbReference type="EMBL" id="QCXQ01000005">
    <property type="protein sequence ID" value="PWF99677.1"/>
    <property type="molecule type" value="Genomic_DNA"/>
</dbReference>